<evidence type="ECO:0000313" key="3">
    <source>
        <dbReference type="Proteomes" id="UP001620626"/>
    </source>
</evidence>
<evidence type="ECO:0000256" key="1">
    <source>
        <dbReference type="SAM" id="SignalP"/>
    </source>
</evidence>
<reference evidence="2 3" key="1">
    <citation type="submission" date="2024-10" db="EMBL/GenBank/DDBJ databases">
        <authorList>
            <person name="Kim D."/>
        </authorList>
    </citation>
    <scope>NUCLEOTIDE SEQUENCE [LARGE SCALE GENOMIC DNA]</scope>
    <source>
        <strain evidence="2">BH-2024</strain>
    </source>
</reference>
<accession>A0ABD2KJV6</accession>
<keyword evidence="3" id="KW-1185">Reference proteome</keyword>
<feature type="chain" id="PRO_5044776200" evidence="1">
    <location>
        <begin position="25"/>
        <end position="285"/>
    </location>
</feature>
<evidence type="ECO:0000313" key="2">
    <source>
        <dbReference type="EMBL" id="KAL3103058.1"/>
    </source>
</evidence>
<keyword evidence="1" id="KW-0732">Signal</keyword>
<gene>
    <name evidence="2" type="ORF">niasHT_021758</name>
</gene>
<comment type="caution">
    <text evidence="2">The sequence shown here is derived from an EMBL/GenBank/DDBJ whole genome shotgun (WGS) entry which is preliminary data.</text>
</comment>
<sequence length="285" mass="31942">MNGIVWLNFVLGAVLLLFSNCADCLRNVDWTTGKQLKDEELNKAPIVISDGGEIVLQAGLIKNIVPNPITLYFNTTLDIDNRHLKMSVCRVGECTAKAIITFCFLGQMDPANARLNSQYHMENYEDDNEIATKCKMAQQTKWAKHFEQDKVLHGFQIVMSETEQEQAMDLYTSTHQEKRTHVDLYGEFSCSNISFGEYRILDGYVDTAPNNTDQLFMNRSFWGYLLSMEEPVTALAYDMLAGLPQKGGKLGVIGHQNNDKCPFAIKLGGENGLVKCVGKMCKDSA</sequence>
<dbReference type="EMBL" id="JBICBT010000737">
    <property type="protein sequence ID" value="KAL3103058.1"/>
    <property type="molecule type" value="Genomic_DNA"/>
</dbReference>
<name>A0ABD2KJV6_9BILA</name>
<organism evidence="2 3">
    <name type="scientific">Heterodera trifolii</name>
    <dbReference type="NCBI Taxonomy" id="157864"/>
    <lineage>
        <taxon>Eukaryota</taxon>
        <taxon>Metazoa</taxon>
        <taxon>Ecdysozoa</taxon>
        <taxon>Nematoda</taxon>
        <taxon>Chromadorea</taxon>
        <taxon>Rhabditida</taxon>
        <taxon>Tylenchina</taxon>
        <taxon>Tylenchomorpha</taxon>
        <taxon>Tylenchoidea</taxon>
        <taxon>Heteroderidae</taxon>
        <taxon>Heteroderinae</taxon>
        <taxon>Heterodera</taxon>
    </lineage>
</organism>
<feature type="signal peptide" evidence="1">
    <location>
        <begin position="1"/>
        <end position="24"/>
    </location>
</feature>
<dbReference type="AlphaFoldDB" id="A0ABD2KJV6"/>
<dbReference type="Proteomes" id="UP001620626">
    <property type="component" value="Unassembled WGS sequence"/>
</dbReference>
<proteinExistence type="predicted"/>
<protein>
    <submittedName>
        <fullName evidence="2">Uncharacterized protein</fullName>
    </submittedName>
</protein>